<comment type="caution">
    <text evidence="2">The sequence shown here is derived from an EMBL/GenBank/DDBJ whole genome shotgun (WGS) entry which is preliminary data.</text>
</comment>
<organism evidence="2">
    <name type="scientific">marine sediment metagenome</name>
    <dbReference type="NCBI Taxonomy" id="412755"/>
    <lineage>
        <taxon>unclassified sequences</taxon>
        <taxon>metagenomes</taxon>
        <taxon>ecological metagenomes</taxon>
    </lineage>
</organism>
<evidence type="ECO:0000313" key="2">
    <source>
        <dbReference type="EMBL" id="GAF93753.1"/>
    </source>
</evidence>
<proteinExistence type="predicted"/>
<feature type="non-terminal residue" evidence="2">
    <location>
        <position position="1"/>
    </location>
</feature>
<dbReference type="EMBL" id="BARS01017059">
    <property type="protein sequence ID" value="GAF93753.1"/>
    <property type="molecule type" value="Genomic_DNA"/>
</dbReference>
<feature type="region of interest" description="Disordered" evidence="1">
    <location>
        <begin position="1"/>
        <end position="43"/>
    </location>
</feature>
<evidence type="ECO:0000256" key="1">
    <source>
        <dbReference type="SAM" id="MobiDB-lite"/>
    </source>
</evidence>
<sequence>QRSAADGDAGYGALGGATTDPHNDATAPEGTISNSGTVTATDGDHTDKVVLSLAGEATTDGAGRWYYCEVSATGATTQDTTHNRGYRTVGAITFQWQVDDGGGYDNIVGGTTDPYNYTDAPEGTISNSGTVTATSGVHTDKVVLSLAGEATTDGAAYDYQCVLDATGCAQQTSDNDDGYRTVGAITYQWQVDDGGGYDNIVGATTDPYNYTDAPAPAITPGNAVATDGAHTDKVALNLAGESIADGAAYDYQCMVSSVDASNTPLASDNDDGYRGHGVL</sequence>
<feature type="compositionally biased region" description="Polar residues" evidence="1">
    <location>
        <begin position="31"/>
        <end position="40"/>
    </location>
</feature>
<protein>
    <submittedName>
        <fullName evidence="2">Uncharacterized protein</fullName>
    </submittedName>
</protein>
<gene>
    <name evidence="2" type="ORF">S01H1_27959</name>
</gene>
<name>X0TJM8_9ZZZZ</name>
<dbReference type="AlphaFoldDB" id="X0TJM8"/>
<accession>X0TJM8</accession>
<feature type="non-terminal residue" evidence="2">
    <location>
        <position position="279"/>
    </location>
</feature>
<reference evidence="2" key="1">
    <citation type="journal article" date="2014" name="Front. Microbiol.">
        <title>High frequency of phylogenetically diverse reductive dehalogenase-homologous genes in deep subseafloor sedimentary metagenomes.</title>
        <authorList>
            <person name="Kawai M."/>
            <person name="Futagami T."/>
            <person name="Toyoda A."/>
            <person name="Takaki Y."/>
            <person name="Nishi S."/>
            <person name="Hori S."/>
            <person name="Arai W."/>
            <person name="Tsubouchi T."/>
            <person name="Morono Y."/>
            <person name="Uchiyama I."/>
            <person name="Ito T."/>
            <person name="Fujiyama A."/>
            <person name="Inagaki F."/>
            <person name="Takami H."/>
        </authorList>
    </citation>
    <scope>NUCLEOTIDE SEQUENCE</scope>
    <source>
        <strain evidence="2">Expedition CK06-06</strain>
    </source>
</reference>